<sequence>MFAATGQALAVDESFDVRVRYAILDEQGERLRTLDGEDVERFVNRARCECGTPIQAELQTEGAVGSAERTILGLLGNRCAGREAAEGRHGLCSLLFEEPAAAFRAGFSALFHPAFLGSYVASTQREAGSSYTALARGCEGEGEGGVWVCDPQADGAEGCQADDFVYDAEAAGELLRYDFEPPYELPYDLRAEPRWGGVQLRWSLPDSQDIAGFRVLCETEWQYSAELEFPAPARDAAADGTTYYTVDSVCGGQPQSLVKVAEDGLGICGDGRVDPGEECDEGYQNSDAGLCSDACELCVSPQMQRLDWSRVCSDFIAPDQTSVFIDGLIPGVTYHFALVAHDAAGNARALGRLASATVDDSGYYGGGAGGGSFCSVSSEGQVSWVMSLGLCSLLGWLRRRRSIELELRRGTL</sequence>
<proteinExistence type="predicted"/>
<keyword evidence="2" id="KW-1185">Reference proteome</keyword>
<evidence type="ECO:0008006" key="3">
    <source>
        <dbReference type="Google" id="ProtNLM"/>
    </source>
</evidence>
<gene>
    <name evidence="1" type="ORF">SAMN02745121_05882</name>
</gene>
<reference evidence="2" key="1">
    <citation type="submission" date="2016-10" db="EMBL/GenBank/DDBJ databases">
        <authorList>
            <person name="Varghese N."/>
            <person name="Submissions S."/>
        </authorList>
    </citation>
    <scope>NUCLEOTIDE SEQUENCE [LARGE SCALE GENOMIC DNA]</scope>
    <source>
        <strain evidence="2">ATCC 25963</strain>
    </source>
</reference>
<name>A0A1I2E271_9BACT</name>
<evidence type="ECO:0000313" key="1">
    <source>
        <dbReference type="EMBL" id="SFE86974.1"/>
    </source>
</evidence>
<dbReference type="InterPro" id="IPR013783">
    <property type="entry name" value="Ig-like_fold"/>
</dbReference>
<dbReference type="AlphaFoldDB" id="A0A1I2E271"/>
<dbReference type="InterPro" id="IPR036116">
    <property type="entry name" value="FN3_sf"/>
</dbReference>
<organism evidence="1 2">
    <name type="scientific">Nannocystis exedens</name>
    <dbReference type="NCBI Taxonomy" id="54"/>
    <lineage>
        <taxon>Bacteria</taxon>
        <taxon>Pseudomonadati</taxon>
        <taxon>Myxococcota</taxon>
        <taxon>Polyangia</taxon>
        <taxon>Nannocystales</taxon>
        <taxon>Nannocystaceae</taxon>
        <taxon>Nannocystis</taxon>
    </lineage>
</organism>
<accession>A0A1I2E271</accession>
<dbReference type="Gene3D" id="2.60.40.10">
    <property type="entry name" value="Immunoglobulins"/>
    <property type="match status" value="1"/>
</dbReference>
<dbReference type="EMBL" id="FOMX01000021">
    <property type="protein sequence ID" value="SFE86974.1"/>
    <property type="molecule type" value="Genomic_DNA"/>
</dbReference>
<protein>
    <recommendedName>
        <fullName evidence="3">Fibronectin type-III domain-containing protein</fullName>
    </recommendedName>
</protein>
<dbReference type="Proteomes" id="UP000199400">
    <property type="component" value="Unassembled WGS sequence"/>
</dbReference>
<dbReference type="SUPFAM" id="SSF49265">
    <property type="entry name" value="Fibronectin type III"/>
    <property type="match status" value="1"/>
</dbReference>
<dbReference type="CDD" id="cd00063">
    <property type="entry name" value="FN3"/>
    <property type="match status" value="1"/>
</dbReference>
<dbReference type="InterPro" id="IPR003961">
    <property type="entry name" value="FN3_dom"/>
</dbReference>
<evidence type="ECO:0000313" key="2">
    <source>
        <dbReference type="Proteomes" id="UP000199400"/>
    </source>
</evidence>